<dbReference type="RefSeq" id="WP_148463548.1">
    <property type="nucleotide sequence ID" value="NZ_JAAITS010000044.1"/>
</dbReference>
<dbReference type="InterPro" id="IPR012334">
    <property type="entry name" value="Pectin_lyas_fold"/>
</dbReference>
<dbReference type="InterPro" id="IPR022441">
    <property type="entry name" value="Para_beta_helix_rpt-2"/>
</dbReference>
<dbReference type="NCBIfam" id="TIGR03804">
    <property type="entry name" value="para_beta_helix"/>
    <property type="match status" value="3"/>
</dbReference>
<keyword evidence="3" id="KW-0833">Ubl conjugation pathway</keyword>
<dbReference type="InterPro" id="IPR006626">
    <property type="entry name" value="PbH1"/>
</dbReference>
<dbReference type="SUPFAM" id="SSF51126">
    <property type="entry name" value="Pectin lyase-like"/>
    <property type="match status" value="2"/>
</dbReference>
<name>A0ABX2H962_9FIRM</name>
<dbReference type="SMART" id="SM00710">
    <property type="entry name" value="PbH1"/>
    <property type="match status" value="12"/>
</dbReference>
<comment type="pathway">
    <text evidence="1">Protein modification; protein ubiquitination.</text>
</comment>
<feature type="domain" description="Right handed beta helix" evidence="4">
    <location>
        <begin position="541"/>
        <end position="689"/>
    </location>
</feature>
<dbReference type="Gene3D" id="2.160.20.10">
    <property type="entry name" value="Single-stranded right-handed beta-helix, Pectin lyase-like"/>
    <property type="match status" value="2"/>
</dbReference>
<gene>
    <name evidence="5" type="ORF">G5B17_14560</name>
</gene>
<protein>
    <recommendedName>
        <fullName evidence="4">Right handed beta helix domain-containing protein</fullName>
    </recommendedName>
</protein>
<dbReference type="InterPro" id="IPR039448">
    <property type="entry name" value="Beta_helix"/>
</dbReference>
<dbReference type="Pfam" id="PF13229">
    <property type="entry name" value="Beta_helix"/>
    <property type="match status" value="2"/>
</dbReference>
<accession>A0ABX2H962</accession>
<comment type="caution">
    <text evidence="5">The sequence shown here is derived from an EMBL/GenBank/DDBJ whole genome shotgun (WGS) entry which is preliminary data.</text>
</comment>
<dbReference type="InterPro" id="IPR051550">
    <property type="entry name" value="SCF-Subunits/Alg-Epimerases"/>
</dbReference>
<dbReference type="PANTHER" id="PTHR22990:SF15">
    <property type="entry name" value="F-BOX ONLY PROTEIN 10"/>
    <property type="match status" value="1"/>
</dbReference>
<dbReference type="InterPro" id="IPR011050">
    <property type="entry name" value="Pectin_lyase_fold/virulence"/>
</dbReference>
<evidence type="ECO:0000313" key="6">
    <source>
        <dbReference type="Proteomes" id="UP001644719"/>
    </source>
</evidence>
<dbReference type="EMBL" id="JAAITS010000044">
    <property type="protein sequence ID" value="NSG86599.1"/>
    <property type="molecule type" value="Genomic_DNA"/>
</dbReference>
<dbReference type="Proteomes" id="UP001644719">
    <property type="component" value="Unassembled WGS sequence"/>
</dbReference>
<keyword evidence="2" id="KW-0677">Repeat</keyword>
<organism evidence="5 6">
    <name type="scientific">Blautia faecis</name>
    <dbReference type="NCBI Taxonomy" id="871665"/>
    <lineage>
        <taxon>Bacteria</taxon>
        <taxon>Bacillati</taxon>
        <taxon>Bacillota</taxon>
        <taxon>Clostridia</taxon>
        <taxon>Lachnospirales</taxon>
        <taxon>Lachnospiraceae</taxon>
        <taxon>Blautia</taxon>
    </lineage>
</organism>
<evidence type="ECO:0000259" key="4">
    <source>
        <dbReference type="Pfam" id="PF13229"/>
    </source>
</evidence>
<proteinExistence type="predicted"/>
<evidence type="ECO:0000313" key="5">
    <source>
        <dbReference type="EMBL" id="NSG86599.1"/>
    </source>
</evidence>
<reference evidence="5 6" key="1">
    <citation type="journal article" date="2020" name="Cell Host Microbe">
        <title>Functional and Genomic Variation between Human-Derived Isolates of Lachnospiraceae Reveals Inter- and Intra-Species Diversity.</title>
        <authorList>
            <person name="Sorbara M.T."/>
            <person name="Littmann E.R."/>
            <person name="Fontana E."/>
            <person name="Moody T.U."/>
            <person name="Kohout C.E."/>
            <person name="Gjonbalaj M."/>
            <person name="Eaton V."/>
            <person name="Seok R."/>
            <person name="Leiner I.M."/>
            <person name="Pamer E.G."/>
        </authorList>
    </citation>
    <scope>NUCLEOTIDE SEQUENCE [LARGE SCALE GENOMIC DNA]</scope>
    <source>
        <strain evidence="5 6">MSK.17.74</strain>
    </source>
</reference>
<evidence type="ECO:0000256" key="2">
    <source>
        <dbReference type="ARBA" id="ARBA00022737"/>
    </source>
</evidence>
<sequence>MNIKMFLTVTLLGVSLYLGGSSVIYAESAENVTENFKDSFSDCDLEPEMEEDETGFYGGTAEVGFFSADESDNDFEEEPEEALLTPVPSDNEQQILATIPEGAAVVTLDVADGSDITETLNTVLHFMGQRATDETPCTVIIPQGSYLISGTIHMYSNLTLYAEGAVLTKSCTDKHVVLRLGDDILSAGGYDGYHNITIEGGTWDLNYPVVEDKEGTGGFVGFRIGHARHVTVKNVTFLNNLKSHFLELAGTEDVTVTGCTFRGYWQEYEGGGQECIQLDACLDYIFPGYQPFDGAVCENVRITDNIFENVFAGVGSHSMIYDRPYRNIVIQGNTFRNVKKRAVWCLNYVDSAVEDNIIENAGGGVLVSCMYFPNTHLMPGTAAGMAGNHQNAGISVKNNQISISSVSQINGNTWRGYGIEVQGAWVSDSSKAQAKGIPTGIYKETGVEVKGNMITGNGNGIRLYLADGCTVENNQLKLQKTASFSNMGIYLSASSKNVIKDNQVSGCKNVGIYAYDGGKLGTPSTENQVLDNVISGIGGDGILMENGSDGCEVSRNRISSGKKNGIVLWGSEECQITANQVKGCMLDGIYVENIGNAVIKSNRITNVNGRGIQVIASQTGKLYGNAVTGSRKCGLYVSRSKISGNKKNRLENNGSTYAIYAENSTGIISVKMPTASKITRKSVKITGKAAGGKKLTIYAVSRNKNKKIGRGSINSKKKYNISIKKQKKGTTLLFVLSDKYGNLSYSKRKVK</sequence>
<keyword evidence="6" id="KW-1185">Reference proteome</keyword>
<evidence type="ECO:0000256" key="3">
    <source>
        <dbReference type="ARBA" id="ARBA00022786"/>
    </source>
</evidence>
<evidence type="ECO:0000256" key="1">
    <source>
        <dbReference type="ARBA" id="ARBA00004906"/>
    </source>
</evidence>
<feature type="domain" description="Right handed beta helix" evidence="4">
    <location>
        <begin position="298"/>
        <end position="475"/>
    </location>
</feature>
<dbReference type="PANTHER" id="PTHR22990">
    <property type="entry name" value="F-BOX ONLY PROTEIN"/>
    <property type="match status" value="1"/>
</dbReference>